<organism evidence="1 2">
    <name type="scientific">Herbaspirillum chlorophenolicum</name>
    <dbReference type="NCBI Taxonomy" id="211589"/>
    <lineage>
        <taxon>Bacteria</taxon>
        <taxon>Pseudomonadati</taxon>
        <taxon>Pseudomonadota</taxon>
        <taxon>Betaproteobacteria</taxon>
        <taxon>Burkholderiales</taxon>
        <taxon>Oxalobacteraceae</taxon>
        <taxon>Herbaspirillum</taxon>
    </lineage>
</organism>
<accession>A0ABW8EXA7</accession>
<dbReference type="Proteomes" id="UP001617427">
    <property type="component" value="Unassembled WGS sequence"/>
</dbReference>
<name>A0ABW8EXA7_9BURK</name>
<keyword evidence="2" id="KW-1185">Reference proteome</keyword>
<protein>
    <recommendedName>
        <fullName evidence="3">DUF2946 domain-containing protein</fullName>
    </recommendedName>
</protein>
<sequence>MKMLRTFLILLLAIAIPLEGLAAVRMGEMTRIHSAPMEMAAAANAADEMCMMNMADSAPSSKSTAPCKMGDACKICQVFPSTASAVNANPLILPLIETVSLLPESLLPSHDPSGLWRPPRSL</sequence>
<evidence type="ECO:0008006" key="3">
    <source>
        <dbReference type="Google" id="ProtNLM"/>
    </source>
</evidence>
<reference evidence="1 2" key="1">
    <citation type="submission" date="2024-10" db="EMBL/GenBank/DDBJ databases">
        <title>The Natural Products Discovery Center: Release of the First 8490 Sequenced Strains for Exploring Actinobacteria Biosynthetic Diversity.</title>
        <authorList>
            <person name="Kalkreuter E."/>
            <person name="Kautsar S.A."/>
            <person name="Yang D."/>
            <person name="Bader C.D."/>
            <person name="Teijaro C.N."/>
            <person name="Fluegel L."/>
            <person name="Davis C.M."/>
            <person name="Simpson J.R."/>
            <person name="Lauterbach L."/>
            <person name="Steele A.D."/>
            <person name="Gui C."/>
            <person name="Meng S."/>
            <person name="Li G."/>
            <person name="Viehrig K."/>
            <person name="Ye F."/>
            <person name="Su P."/>
            <person name="Kiefer A.F."/>
            <person name="Nichols A."/>
            <person name="Cepeda A.J."/>
            <person name="Yan W."/>
            <person name="Fan B."/>
            <person name="Jiang Y."/>
            <person name="Adhikari A."/>
            <person name="Zheng C.-J."/>
            <person name="Schuster L."/>
            <person name="Cowan T.M."/>
            <person name="Smanski M.J."/>
            <person name="Chevrette M.G."/>
            <person name="De Carvalho L.P.S."/>
            <person name="Shen B."/>
        </authorList>
    </citation>
    <scope>NUCLEOTIDE SEQUENCE [LARGE SCALE GENOMIC DNA]</scope>
    <source>
        <strain evidence="1 2">NPDC087045</strain>
    </source>
</reference>
<gene>
    <name evidence="1" type="ORF">ACIPEN_02715</name>
</gene>
<dbReference type="RefSeq" id="WP_402698209.1">
    <property type="nucleotide sequence ID" value="NZ_JBIUZV010000001.1"/>
</dbReference>
<proteinExistence type="predicted"/>
<dbReference type="EMBL" id="JBIUZV010000001">
    <property type="protein sequence ID" value="MFJ3044721.1"/>
    <property type="molecule type" value="Genomic_DNA"/>
</dbReference>
<evidence type="ECO:0000313" key="2">
    <source>
        <dbReference type="Proteomes" id="UP001617427"/>
    </source>
</evidence>
<comment type="caution">
    <text evidence="1">The sequence shown here is derived from an EMBL/GenBank/DDBJ whole genome shotgun (WGS) entry which is preliminary data.</text>
</comment>
<evidence type="ECO:0000313" key="1">
    <source>
        <dbReference type="EMBL" id="MFJ3044721.1"/>
    </source>
</evidence>